<dbReference type="AlphaFoldDB" id="A0A3N4IES4"/>
<dbReference type="GO" id="GO:0030117">
    <property type="term" value="C:membrane coat"/>
    <property type="evidence" value="ECO:0007669"/>
    <property type="project" value="InterPro"/>
</dbReference>
<evidence type="ECO:0000259" key="8">
    <source>
        <dbReference type="Pfam" id="PF01217"/>
    </source>
</evidence>
<dbReference type="InterPro" id="IPR016635">
    <property type="entry name" value="AP_complex_ssu"/>
</dbReference>
<feature type="domain" description="AP complex mu/sigma subunit" evidence="8">
    <location>
        <begin position="1"/>
        <end position="151"/>
    </location>
</feature>
<evidence type="ECO:0000256" key="5">
    <source>
        <dbReference type="ARBA" id="ARBA00023136"/>
    </source>
</evidence>
<dbReference type="STRING" id="1160509.A0A3N4IES4"/>
<dbReference type="InterPro" id="IPR022775">
    <property type="entry name" value="AP_mu_sigma_su"/>
</dbReference>
<evidence type="ECO:0000313" key="10">
    <source>
        <dbReference type="Proteomes" id="UP000275078"/>
    </source>
</evidence>
<gene>
    <name evidence="9" type="ORF">BJ508DRAFT_32911</name>
</gene>
<accession>A0A3N4IES4</accession>
<protein>
    <recommendedName>
        <fullName evidence="6">AP complex subunit sigma</fullName>
    </recommendedName>
</protein>
<dbReference type="InterPro" id="IPR000804">
    <property type="entry name" value="Clathrin_sm-chain_CS"/>
</dbReference>
<evidence type="ECO:0000256" key="4">
    <source>
        <dbReference type="ARBA" id="ARBA00022927"/>
    </source>
</evidence>
<keyword evidence="3 6" id="KW-0813">Transport</keyword>
<dbReference type="SUPFAM" id="SSF64356">
    <property type="entry name" value="SNARE-like"/>
    <property type="match status" value="1"/>
</dbReference>
<dbReference type="Gene3D" id="3.30.450.60">
    <property type="match status" value="1"/>
</dbReference>
<keyword evidence="10" id="KW-1185">Reference proteome</keyword>
<feature type="compositionally biased region" description="Gly residues" evidence="7">
    <location>
        <begin position="180"/>
        <end position="191"/>
    </location>
</feature>
<dbReference type="PROSITE" id="PS00989">
    <property type="entry name" value="CLAT_ADAPTOR_S"/>
    <property type="match status" value="1"/>
</dbReference>
<evidence type="ECO:0000256" key="6">
    <source>
        <dbReference type="PIRNR" id="PIRNR015588"/>
    </source>
</evidence>
<evidence type="ECO:0000256" key="3">
    <source>
        <dbReference type="ARBA" id="ARBA00022448"/>
    </source>
</evidence>
<dbReference type="OrthoDB" id="10261046at2759"/>
<dbReference type="Pfam" id="PF01217">
    <property type="entry name" value="Clat_adaptor_s"/>
    <property type="match status" value="1"/>
</dbReference>
<dbReference type="GO" id="GO:0012505">
    <property type="term" value="C:endomembrane system"/>
    <property type="evidence" value="ECO:0007669"/>
    <property type="project" value="UniProtKB-SubCell"/>
</dbReference>
<evidence type="ECO:0000256" key="2">
    <source>
        <dbReference type="ARBA" id="ARBA00006972"/>
    </source>
</evidence>
<dbReference type="PANTHER" id="PTHR11753">
    <property type="entry name" value="ADAPTOR COMPLEXES SMALL SUBUNIT FAMILY"/>
    <property type="match status" value="1"/>
</dbReference>
<feature type="region of interest" description="Disordered" evidence="7">
    <location>
        <begin position="171"/>
        <end position="191"/>
    </location>
</feature>
<keyword evidence="5 6" id="KW-0472">Membrane</keyword>
<proteinExistence type="inferred from homology"/>
<name>A0A3N4IES4_ASCIM</name>
<reference evidence="9 10" key="1">
    <citation type="journal article" date="2018" name="Nat. Ecol. Evol.">
        <title>Pezizomycetes genomes reveal the molecular basis of ectomycorrhizal truffle lifestyle.</title>
        <authorList>
            <person name="Murat C."/>
            <person name="Payen T."/>
            <person name="Noel B."/>
            <person name="Kuo A."/>
            <person name="Morin E."/>
            <person name="Chen J."/>
            <person name="Kohler A."/>
            <person name="Krizsan K."/>
            <person name="Balestrini R."/>
            <person name="Da Silva C."/>
            <person name="Montanini B."/>
            <person name="Hainaut M."/>
            <person name="Levati E."/>
            <person name="Barry K.W."/>
            <person name="Belfiori B."/>
            <person name="Cichocki N."/>
            <person name="Clum A."/>
            <person name="Dockter R.B."/>
            <person name="Fauchery L."/>
            <person name="Guy J."/>
            <person name="Iotti M."/>
            <person name="Le Tacon F."/>
            <person name="Lindquist E.A."/>
            <person name="Lipzen A."/>
            <person name="Malagnac F."/>
            <person name="Mello A."/>
            <person name="Molinier V."/>
            <person name="Miyauchi S."/>
            <person name="Poulain J."/>
            <person name="Riccioni C."/>
            <person name="Rubini A."/>
            <person name="Sitrit Y."/>
            <person name="Splivallo R."/>
            <person name="Traeger S."/>
            <person name="Wang M."/>
            <person name="Zifcakova L."/>
            <person name="Wipf D."/>
            <person name="Zambonelli A."/>
            <person name="Paolocci F."/>
            <person name="Nowrousian M."/>
            <person name="Ottonello S."/>
            <person name="Baldrian P."/>
            <person name="Spatafora J.W."/>
            <person name="Henrissat B."/>
            <person name="Nagy L.G."/>
            <person name="Aury J.M."/>
            <person name="Wincker P."/>
            <person name="Grigoriev I.V."/>
            <person name="Bonfante P."/>
            <person name="Martin F.M."/>
        </authorList>
    </citation>
    <scope>NUCLEOTIDE SEQUENCE [LARGE SCALE GENOMIC DNA]</scope>
    <source>
        <strain evidence="9 10">RN42</strain>
    </source>
</reference>
<dbReference type="FunFam" id="3.30.450.60:FF:000001">
    <property type="entry name" value="AP complex subunit sigma"/>
    <property type="match status" value="1"/>
</dbReference>
<dbReference type="Proteomes" id="UP000275078">
    <property type="component" value="Unassembled WGS sequence"/>
</dbReference>
<dbReference type="GO" id="GO:0006886">
    <property type="term" value="P:intracellular protein transport"/>
    <property type="evidence" value="ECO:0007669"/>
    <property type="project" value="UniProtKB-UniRule"/>
</dbReference>
<dbReference type="GO" id="GO:0016192">
    <property type="term" value="P:vesicle-mediated transport"/>
    <property type="evidence" value="ECO:0007669"/>
    <property type="project" value="InterPro"/>
</dbReference>
<dbReference type="InterPro" id="IPR011012">
    <property type="entry name" value="Longin-like_dom_sf"/>
</dbReference>
<dbReference type="EMBL" id="ML119658">
    <property type="protein sequence ID" value="RPA84643.1"/>
    <property type="molecule type" value="Genomic_DNA"/>
</dbReference>
<organism evidence="9 10">
    <name type="scientific">Ascobolus immersus RN42</name>
    <dbReference type="NCBI Taxonomy" id="1160509"/>
    <lineage>
        <taxon>Eukaryota</taxon>
        <taxon>Fungi</taxon>
        <taxon>Dikarya</taxon>
        <taxon>Ascomycota</taxon>
        <taxon>Pezizomycotina</taxon>
        <taxon>Pezizomycetes</taxon>
        <taxon>Pezizales</taxon>
        <taxon>Ascobolaceae</taxon>
        <taxon>Ascobolus</taxon>
    </lineage>
</organism>
<evidence type="ECO:0000256" key="1">
    <source>
        <dbReference type="ARBA" id="ARBA00004308"/>
    </source>
</evidence>
<comment type="subcellular location">
    <subcellularLocation>
        <location evidence="1">Endomembrane system</location>
    </subcellularLocation>
</comment>
<sequence length="191" mass="20693">MINAVLVFNNNGQPRLTKFYSQIDVSLQQKLLNQIFTLVASRPPTACNFLPLPPLLAGAASTAFSTDNPTRVIYRHYATLYFIIISDDLESELGLLDLIQVFVEALDRLFENVCELDLIFNFETLHQVLAEMVQGGCVVETDIGKVVSAVRDAKGVVRRPVGGGIHKVTGRSRGSSAGLSGDGGGAVWTGR</sequence>
<comment type="similarity">
    <text evidence="2 6">Belongs to the adaptor complexes small subunit family.</text>
</comment>
<evidence type="ECO:0000256" key="7">
    <source>
        <dbReference type="SAM" id="MobiDB-lite"/>
    </source>
</evidence>
<evidence type="ECO:0000313" key="9">
    <source>
        <dbReference type="EMBL" id="RPA84643.1"/>
    </source>
</evidence>
<keyword evidence="4 6" id="KW-0653">Protein transport</keyword>
<dbReference type="PIRSF" id="PIRSF015588">
    <property type="entry name" value="AP_complex_sigma"/>
    <property type="match status" value="1"/>
</dbReference>